<dbReference type="OrthoDB" id="6172634at2"/>
<feature type="compositionally biased region" description="Basic and acidic residues" evidence="1">
    <location>
        <begin position="78"/>
        <end position="92"/>
    </location>
</feature>
<reference evidence="2 3" key="1">
    <citation type="journal article" date="2014" name="Int. J. Syst. Evol. Microbiol.">
        <title>Sneathiella chungangensis sp. nov., isolated from a marine sand, and emended description of the genus Sneathiella.</title>
        <authorList>
            <person name="Siamphan C."/>
            <person name="Kim H."/>
            <person name="Lee J.S."/>
            <person name="Kim W."/>
        </authorList>
    </citation>
    <scope>NUCLEOTIDE SEQUENCE [LARGE SCALE GENOMIC DNA]</scope>
    <source>
        <strain evidence="2 3">KCTC 32476</strain>
    </source>
</reference>
<dbReference type="RefSeq" id="WP_161338675.1">
    <property type="nucleotide sequence ID" value="NZ_JBHSDG010000005.1"/>
</dbReference>
<dbReference type="EMBL" id="WTVA01000003">
    <property type="protein sequence ID" value="MZR22221.1"/>
    <property type="molecule type" value="Genomic_DNA"/>
</dbReference>
<sequence length="107" mass="11700">MAKFSTEAAGFAALTISELMLQQCVISGLFTAEEARRLLVSAARRHEEAASGPDEKIALNMEAAHLIRAMLSGLEPLFREPRGNTPARDKQTRGGTGKTETWVRFPD</sequence>
<comment type="caution">
    <text evidence="2">The sequence shown here is derived from an EMBL/GenBank/DDBJ whole genome shotgun (WGS) entry which is preliminary data.</text>
</comment>
<dbReference type="Proteomes" id="UP000445696">
    <property type="component" value="Unassembled WGS sequence"/>
</dbReference>
<evidence type="ECO:0000256" key="1">
    <source>
        <dbReference type="SAM" id="MobiDB-lite"/>
    </source>
</evidence>
<accession>A0A845MEY7</accession>
<protein>
    <submittedName>
        <fullName evidence="2">Uncharacterized protein</fullName>
    </submittedName>
</protein>
<evidence type="ECO:0000313" key="3">
    <source>
        <dbReference type="Proteomes" id="UP000445696"/>
    </source>
</evidence>
<name>A0A845MEY7_9PROT</name>
<organism evidence="2 3">
    <name type="scientific">Sneathiella chungangensis</name>
    <dbReference type="NCBI Taxonomy" id="1418234"/>
    <lineage>
        <taxon>Bacteria</taxon>
        <taxon>Pseudomonadati</taxon>
        <taxon>Pseudomonadota</taxon>
        <taxon>Alphaproteobacteria</taxon>
        <taxon>Sneathiellales</taxon>
        <taxon>Sneathiellaceae</taxon>
        <taxon>Sneathiella</taxon>
    </lineage>
</organism>
<keyword evidence="3" id="KW-1185">Reference proteome</keyword>
<feature type="region of interest" description="Disordered" evidence="1">
    <location>
        <begin position="78"/>
        <end position="107"/>
    </location>
</feature>
<proteinExistence type="predicted"/>
<evidence type="ECO:0000313" key="2">
    <source>
        <dbReference type="EMBL" id="MZR22221.1"/>
    </source>
</evidence>
<gene>
    <name evidence="2" type="ORF">GQF03_07760</name>
</gene>
<dbReference type="AlphaFoldDB" id="A0A845MEY7"/>